<comment type="similarity">
    <text evidence="1">Belongs to the metallo-beta-lactamase superfamily.</text>
</comment>
<dbReference type="SUPFAM" id="SSF56281">
    <property type="entry name" value="Metallo-hydrolase/oxidoreductase"/>
    <property type="match status" value="1"/>
</dbReference>
<dbReference type="RefSeq" id="XP_008022768.1">
    <property type="nucleotide sequence ID" value="XM_008024577.1"/>
</dbReference>
<proteinExistence type="inferred from homology"/>
<evidence type="ECO:0000313" key="6">
    <source>
        <dbReference type="EMBL" id="EOA89864.1"/>
    </source>
</evidence>
<evidence type="ECO:0000259" key="5">
    <source>
        <dbReference type="SMART" id="SM00849"/>
    </source>
</evidence>
<keyword evidence="2" id="KW-0479">Metal-binding</keyword>
<dbReference type="CDD" id="cd07730">
    <property type="entry name" value="metallo-hydrolase-like_MBL-fold"/>
    <property type="match status" value="1"/>
</dbReference>
<dbReference type="GeneID" id="19395030"/>
<dbReference type="EMBL" id="KB908504">
    <property type="protein sequence ID" value="EOA89864.1"/>
    <property type="molecule type" value="Genomic_DNA"/>
</dbReference>
<dbReference type="InterPro" id="IPR001279">
    <property type="entry name" value="Metallo-B-lactamas"/>
</dbReference>
<dbReference type="eggNOG" id="ENOG502QVU5">
    <property type="taxonomic scope" value="Eukaryota"/>
</dbReference>
<dbReference type="PANTHER" id="PTHR42978">
    <property type="entry name" value="QUORUM-QUENCHING LACTONASE YTNP-RELATED-RELATED"/>
    <property type="match status" value="1"/>
</dbReference>
<dbReference type="Pfam" id="PF00753">
    <property type="entry name" value="Lactamase_B"/>
    <property type="match status" value="1"/>
</dbReference>
<dbReference type="GO" id="GO:0046872">
    <property type="term" value="F:metal ion binding"/>
    <property type="evidence" value="ECO:0007669"/>
    <property type="project" value="UniProtKB-KW"/>
</dbReference>
<name>R0KL28_EXST2</name>
<keyword evidence="4" id="KW-0862">Zinc</keyword>
<feature type="domain" description="Metallo-beta-lactamase" evidence="5">
    <location>
        <begin position="64"/>
        <end position="336"/>
    </location>
</feature>
<evidence type="ECO:0000256" key="1">
    <source>
        <dbReference type="ARBA" id="ARBA00007749"/>
    </source>
</evidence>
<evidence type="ECO:0000256" key="2">
    <source>
        <dbReference type="ARBA" id="ARBA00022723"/>
    </source>
</evidence>
<evidence type="ECO:0000256" key="3">
    <source>
        <dbReference type="ARBA" id="ARBA00022801"/>
    </source>
</evidence>
<sequence>MTETASDLTWHPIPPSSATCKVHLIQAGGIHIPYDLVMLPGCDQPQDPSESKPSDGKRKTFHAPNYAFLIEHTATGTQYMFDLGIRRDLENLPPLIRDNVLSIFKCEPKSPGEVLRAHGSPEQQPEKIKAVIFSHMHFDHVGDGAKGGFENAELWIGPTTCTYARPGYPVDPKAPTLSDMLPVDGSRKIVESYIPDEVLREAADERAGQVAQGMIEGKYAAVGLKKPEWIRLGAFERAYDVFGDGSAYLVDAPGHSAGHQMMLVRTTSGPTEQDSSFVLFGGDCFHHVDILKEPKRTARPPYAKAGMHINPEQAVDTMMRTREFARKAYVWVIGAHDATVGEGIVPGAREIEGLVEMNAWQQKGWKKACQAQAHM</sequence>
<gene>
    <name evidence="6" type="ORF">SETTUDRAFT_104203</name>
</gene>
<dbReference type="Proteomes" id="UP000016935">
    <property type="component" value="Unassembled WGS sequence"/>
</dbReference>
<accession>R0KL28</accession>
<dbReference type="OrthoDB" id="10250730at2759"/>
<dbReference type="PANTHER" id="PTHR42978:SF5">
    <property type="entry name" value="METALLO-BETA-LACTAMASE DOMAIN-CONTAINING PROTEIN"/>
    <property type="match status" value="1"/>
</dbReference>
<dbReference type="InterPro" id="IPR036866">
    <property type="entry name" value="RibonucZ/Hydroxyglut_hydro"/>
</dbReference>
<dbReference type="Gene3D" id="3.60.15.10">
    <property type="entry name" value="Ribonuclease Z/Hydroxyacylglutathione hydrolase-like"/>
    <property type="match status" value="1"/>
</dbReference>
<reference evidence="6 7" key="2">
    <citation type="journal article" date="2013" name="PLoS Genet.">
        <title>Comparative genome structure, secondary metabolite, and effector coding capacity across Cochliobolus pathogens.</title>
        <authorList>
            <person name="Condon B.J."/>
            <person name="Leng Y."/>
            <person name="Wu D."/>
            <person name="Bushley K.E."/>
            <person name="Ohm R.A."/>
            <person name="Otillar R."/>
            <person name="Martin J."/>
            <person name="Schackwitz W."/>
            <person name="Grimwood J."/>
            <person name="MohdZainudin N."/>
            <person name="Xue C."/>
            <person name="Wang R."/>
            <person name="Manning V.A."/>
            <person name="Dhillon B."/>
            <person name="Tu Z.J."/>
            <person name="Steffenson B.J."/>
            <person name="Salamov A."/>
            <person name="Sun H."/>
            <person name="Lowry S."/>
            <person name="LaButti K."/>
            <person name="Han J."/>
            <person name="Copeland A."/>
            <person name="Lindquist E."/>
            <person name="Barry K."/>
            <person name="Schmutz J."/>
            <person name="Baker S.E."/>
            <person name="Ciuffetti L.M."/>
            <person name="Grigoriev I.V."/>
            <person name="Zhong S."/>
            <person name="Turgeon B.G."/>
        </authorList>
    </citation>
    <scope>NUCLEOTIDE SEQUENCE [LARGE SCALE GENOMIC DNA]</scope>
    <source>
        <strain evidence="7">28A</strain>
    </source>
</reference>
<dbReference type="InterPro" id="IPR051013">
    <property type="entry name" value="MBL_superfamily_lactonases"/>
</dbReference>
<dbReference type="STRING" id="671987.R0KL28"/>
<keyword evidence="7" id="KW-1185">Reference proteome</keyword>
<keyword evidence="3" id="KW-0378">Hydrolase</keyword>
<dbReference type="HOGENOM" id="CLU_030571_1_1_1"/>
<evidence type="ECO:0000256" key="4">
    <source>
        <dbReference type="ARBA" id="ARBA00022833"/>
    </source>
</evidence>
<dbReference type="SMART" id="SM00849">
    <property type="entry name" value="Lactamase_B"/>
    <property type="match status" value="1"/>
</dbReference>
<organism evidence="6 7">
    <name type="scientific">Exserohilum turcicum (strain 28A)</name>
    <name type="common">Northern leaf blight fungus</name>
    <name type="synonym">Setosphaeria turcica</name>
    <dbReference type="NCBI Taxonomy" id="671987"/>
    <lineage>
        <taxon>Eukaryota</taxon>
        <taxon>Fungi</taxon>
        <taxon>Dikarya</taxon>
        <taxon>Ascomycota</taxon>
        <taxon>Pezizomycotina</taxon>
        <taxon>Dothideomycetes</taxon>
        <taxon>Pleosporomycetidae</taxon>
        <taxon>Pleosporales</taxon>
        <taxon>Pleosporineae</taxon>
        <taxon>Pleosporaceae</taxon>
        <taxon>Exserohilum</taxon>
    </lineage>
</organism>
<dbReference type="GO" id="GO:0016787">
    <property type="term" value="F:hydrolase activity"/>
    <property type="evidence" value="ECO:0007669"/>
    <property type="project" value="UniProtKB-KW"/>
</dbReference>
<dbReference type="AlphaFoldDB" id="R0KL28"/>
<reference evidence="6 7" key="1">
    <citation type="journal article" date="2012" name="PLoS Pathog.">
        <title>Diverse lifestyles and strategies of plant pathogenesis encoded in the genomes of eighteen Dothideomycetes fungi.</title>
        <authorList>
            <person name="Ohm R.A."/>
            <person name="Feau N."/>
            <person name="Henrissat B."/>
            <person name="Schoch C.L."/>
            <person name="Horwitz B.A."/>
            <person name="Barry K.W."/>
            <person name="Condon B.J."/>
            <person name="Copeland A.C."/>
            <person name="Dhillon B."/>
            <person name="Glaser F."/>
            <person name="Hesse C.N."/>
            <person name="Kosti I."/>
            <person name="LaButti K."/>
            <person name="Lindquist E.A."/>
            <person name="Lucas S."/>
            <person name="Salamov A.A."/>
            <person name="Bradshaw R.E."/>
            <person name="Ciuffetti L."/>
            <person name="Hamelin R.C."/>
            <person name="Kema G.H.J."/>
            <person name="Lawrence C."/>
            <person name="Scott J.A."/>
            <person name="Spatafora J.W."/>
            <person name="Turgeon B.G."/>
            <person name="de Wit P.J.G.M."/>
            <person name="Zhong S."/>
            <person name="Goodwin S.B."/>
            <person name="Grigoriev I.V."/>
        </authorList>
    </citation>
    <scope>NUCLEOTIDE SEQUENCE [LARGE SCALE GENOMIC DNA]</scope>
    <source>
        <strain evidence="7">28A</strain>
    </source>
</reference>
<protein>
    <recommendedName>
        <fullName evidence="5">Metallo-beta-lactamase domain-containing protein</fullName>
    </recommendedName>
</protein>
<evidence type="ECO:0000313" key="7">
    <source>
        <dbReference type="Proteomes" id="UP000016935"/>
    </source>
</evidence>